<name>A0A480A0Z7_9CYAN</name>
<dbReference type="RefSeq" id="WP_137667469.1">
    <property type="nucleotide sequence ID" value="NZ_BJCE01000067.1"/>
</dbReference>
<dbReference type="Pfam" id="PF11848">
    <property type="entry name" value="DUF3368"/>
    <property type="match status" value="1"/>
</dbReference>
<dbReference type="InterPro" id="IPR021799">
    <property type="entry name" value="PIN-like_prokaryotic"/>
</dbReference>
<protein>
    <recommendedName>
        <fullName evidence="3">Nucleic acid-binding protein</fullName>
    </recommendedName>
</protein>
<gene>
    <name evidence="1" type="ORF">SR1949_23050</name>
</gene>
<dbReference type="PANTHER" id="PTHR39550">
    <property type="entry name" value="SLL0658 PROTEIN"/>
    <property type="match status" value="1"/>
</dbReference>
<proteinExistence type="predicted"/>
<dbReference type="PANTHER" id="PTHR39550:SF1">
    <property type="entry name" value="SLL0658 PROTEIN"/>
    <property type="match status" value="1"/>
</dbReference>
<dbReference type="EMBL" id="BJCE01000067">
    <property type="protein sequence ID" value="GCL37198.1"/>
    <property type="molecule type" value="Genomic_DNA"/>
</dbReference>
<dbReference type="Proteomes" id="UP000300142">
    <property type="component" value="Unassembled WGS sequence"/>
</dbReference>
<evidence type="ECO:0000313" key="2">
    <source>
        <dbReference type="Proteomes" id="UP000300142"/>
    </source>
</evidence>
<comment type="caution">
    <text evidence="1">The sequence shown here is derived from an EMBL/GenBank/DDBJ whole genome shotgun (WGS) entry which is preliminary data.</text>
</comment>
<evidence type="ECO:0000313" key="1">
    <source>
        <dbReference type="EMBL" id="GCL37198.1"/>
    </source>
</evidence>
<sequence length="162" mass="18226">MIIVSNTSPISNLAKIDHLFLLQEIYSEVIIPQAVYDELIDIRAGEKVNNAIKNAYFIKNQPVINYQLVKDLQRNLDRGESEAIVLAIELNANKLLIDERLGRQEAIKLGLSLTGVLGILLIAKKRGLINNVKSLMDKLISHTAFRIGDQLYYTILIEANEN</sequence>
<accession>A0A480A0Z7</accession>
<evidence type="ECO:0008006" key="3">
    <source>
        <dbReference type="Google" id="ProtNLM"/>
    </source>
</evidence>
<organism evidence="1 2">
    <name type="scientific">Sphaerospermopsis reniformis</name>
    <dbReference type="NCBI Taxonomy" id="531300"/>
    <lineage>
        <taxon>Bacteria</taxon>
        <taxon>Bacillati</taxon>
        <taxon>Cyanobacteriota</taxon>
        <taxon>Cyanophyceae</taxon>
        <taxon>Nostocales</taxon>
        <taxon>Aphanizomenonaceae</taxon>
        <taxon>Sphaerospermopsis</taxon>
    </lineage>
</organism>
<reference evidence="2" key="1">
    <citation type="submission" date="2019-02" db="EMBL/GenBank/DDBJ databases">
        <title>Draft genome sequence of Sphaerospermopsis reniformis NIES-1949.</title>
        <authorList>
            <person name="Yamaguchi H."/>
            <person name="Suzuki S."/>
            <person name="Kawachi M."/>
        </authorList>
    </citation>
    <scope>NUCLEOTIDE SEQUENCE [LARGE SCALE GENOMIC DNA]</scope>
    <source>
        <strain evidence="2">NIES-1949</strain>
    </source>
</reference>
<keyword evidence="2" id="KW-1185">Reference proteome</keyword>
<dbReference type="AlphaFoldDB" id="A0A480A0Z7"/>